<name>A0A5N6P0C5_9ASTR</name>
<feature type="compositionally biased region" description="Basic and acidic residues" evidence="1">
    <location>
        <begin position="46"/>
        <end position="59"/>
    </location>
</feature>
<dbReference type="Proteomes" id="UP000326396">
    <property type="component" value="Linkage Group LG16"/>
</dbReference>
<keyword evidence="3" id="KW-1185">Reference proteome</keyword>
<sequence>MFYLAAFTLKHTQECVFWPDQESRQREAPAPATHNHLSSEPPPTRPDPDDLPLSRDIHPRPPLAPAPGSFPVTPLAASIPTNSSITLGHQGDDGLGPHPRWGGVVCKPALARDGRVAMNAETEQKDNPG</sequence>
<dbReference type="AlphaFoldDB" id="A0A5N6P0C5"/>
<proteinExistence type="predicted"/>
<dbReference type="EMBL" id="SZYD01000008">
    <property type="protein sequence ID" value="KAD5508332.1"/>
    <property type="molecule type" value="Genomic_DNA"/>
</dbReference>
<gene>
    <name evidence="2" type="ORF">E3N88_16035</name>
</gene>
<organism evidence="2 3">
    <name type="scientific">Mikania micrantha</name>
    <name type="common">bitter vine</name>
    <dbReference type="NCBI Taxonomy" id="192012"/>
    <lineage>
        <taxon>Eukaryota</taxon>
        <taxon>Viridiplantae</taxon>
        <taxon>Streptophyta</taxon>
        <taxon>Embryophyta</taxon>
        <taxon>Tracheophyta</taxon>
        <taxon>Spermatophyta</taxon>
        <taxon>Magnoliopsida</taxon>
        <taxon>eudicotyledons</taxon>
        <taxon>Gunneridae</taxon>
        <taxon>Pentapetalae</taxon>
        <taxon>asterids</taxon>
        <taxon>campanulids</taxon>
        <taxon>Asterales</taxon>
        <taxon>Asteraceae</taxon>
        <taxon>Asteroideae</taxon>
        <taxon>Heliantheae alliance</taxon>
        <taxon>Eupatorieae</taxon>
        <taxon>Mikania</taxon>
    </lineage>
</organism>
<evidence type="ECO:0000313" key="3">
    <source>
        <dbReference type="Proteomes" id="UP000326396"/>
    </source>
</evidence>
<accession>A0A5N6P0C5</accession>
<feature type="region of interest" description="Disordered" evidence="1">
    <location>
        <begin position="18"/>
        <end position="100"/>
    </location>
</feature>
<reference evidence="2 3" key="1">
    <citation type="submission" date="2019-05" db="EMBL/GenBank/DDBJ databases">
        <title>Mikania micrantha, genome provides insights into the molecular mechanism of rapid growth.</title>
        <authorList>
            <person name="Liu B."/>
        </authorList>
    </citation>
    <scope>NUCLEOTIDE SEQUENCE [LARGE SCALE GENOMIC DNA]</scope>
    <source>
        <strain evidence="2">NLD-2019</strain>
        <tissue evidence="2">Leaf</tissue>
    </source>
</reference>
<comment type="caution">
    <text evidence="2">The sequence shown here is derived from an EMBL/GenBank/DDBJ whole genome shotgun (WGS) entry which is preliminary data.</text>
</comment>
<protein>
    <submittedName>
        <fullName evidence="2">Uncharacterized protein</fullName>
    </submittedName>
</protein>
<evidence type="ECO:0000313" key="2">
    <source>
        <dbReference type="EMBL" id="KAD5508332.1"/>
    </source>
</evidence>
<evidence type="ECO:0000256" key="1">
    <source>
        <dbReference type="SAM" id="MobiDB-lite"/>
    </source>
</evidence>